<dbReference type="EMBL" id="ALBS01000211">
    <property type="protein sequence ID" value="EJT48186.1"/>
    <property type="molecule type" value="Genomic_DNA"/>
</dbReference>
<dbReference type="VEuPathDB" id="FungiDB:A1Q1_02890"/>
<dbReference type="OrthoDB" id="2574774at2759"/>
<dbReference type="Proteomes" id="UP000002748">
    <property type="component" value="Unassembled WGS sequence"/>
</dbReference>
<dbReference type="HOGENOM" id="CLU_874891_0_0_1"/>
<evidence type="ECO:0000313" key="2">
    <source>
        <dbReference type="Proteomes" id="UP000002748"/>
    </source>
</evidence>
<proteinExistence type="predicted"/>
<dbReference type="AlphaFoldDB" id="J5SYC3"/>
<reference evidence="1 2" key="1">
    <citation type="journal article" date="2012" name="Eukaryot. Cell">
        <title>Draft genome sequence of CBS 2479, the standard type strain of Trichosporon asahii.</title>
        <authorList>
            <person name="Yang R.Y."/>
            <person name="Li H.T."/>
            <person name="Zhu H."/>
            <person name="Zhou G.P."/>
            <person name="Wang M."/>
            <person name="Wang L."/>
        </authorList>
    </citation>
    <scope>NUCLEOTIDE SEQUENCE [LARGE SCALE GENOMIC DNA]</scope>
    <source>
        <strain evidence="2">ATCC 90039 / CBS 2479 / JCM 2466 / KCTC 7840 / NCYC 2677 / UAMH 7654</strain>
    </source>
</reference>
<evidence type="ECO:0000313" key="1">
    <source>
        <dbReference type="EMBL" id="EJT48186.1"/>
    </source>
</evidence>
<name>J5SYC3_TRIAS</name>
<dbReference type="RefSeq" id="XP_014179594.1">
    <property type="nucleotide sequence ID" value="XM_014324119.1"/>
</dbReference>
<accession>J5SYC3</accession>
<sequence length="318" mass="35502">MKRCKTTLNRTSLAIPADQKIALPVRLLTSAIQPNLLHLELNMVQSEAKDADFIAEFTDDPAWVDGDVCVISSDGVRFRVPSYLLAWARYDYDQDTELHLTDTTFEDAGTLRLFLELVSPARFSLAKLIELDWKPLSLQLNRLITFLDKYGSEVGVRMLRLLSSELILRQTEITSSCEGQLIFACMTNDLGLCVKLIGKSSDLVWGPKKKQPPASSVGPDGLLDAVFPAHFCEMNRAPFKFVASLPLPYQWALGRSAIIFSPREETDKFCDKFVEIVCKILTEDDDNPFPPIIAKPHMEGYKAPKEAEGPKPALQAAP</sequence>
<organism evidence="1 2">
    <name type="scientific">Trichosporon asahii var. asahii (strain ATCC 90039 / CBS 2479 / JCM 2466 / KCTC 7840 / NBRC 103889/ NCYC 2677 / UAMH 7654)</name>
    <name type="common">Yeast</name>
    <dbReference type="NCBI Taxonomy" id="1186058"/>
    <lineage>
        <taxon>Eukaryota</taxon>
        <taxon>Fungi</taxon>
        <taxon>Dikarya</taxon>
        <taxon>Basidiomycota</taxon>
        <taxon>Agaricomycotina</taxon>
        <taxon>Tremellomycetes</taxon>
        <taxon>Trichosporonales</taxon>
        <taxon>Trichosporonaceae</taxon>
        <taxon>Trichosporon</taxon>
    </lineage>
</organism>
<protein>
    <submittedName>
        <fullName evidence="1">Uncharacterized protein</fullName>
    </submittedName>
</protein>
<gene>
    <name evidence="1" type="ORF">A1Q1_02890</name>
</gene>
<dbReference type="GeneID" id="25986403"/>
<comment type="caution">
    <text evidence="1">The sequence shown here is derived from an EMBL/GenBank/DDBJ whole genome shotgun (WGS) entry which is preliminary data.</text>
</comment>
<dbReference type="KEGG" id="tasa:A1Q1_02890"/>